<protein>
    <submittedName>
        <fullName evidence="2">Uncharacterized protein</fullName>
    </submittedName>
</protein>
<proteinExistence type="predicted"/>
<sequence length="27" mass="3165">MTTLKPPRRCATVWRRLHPNTPSSAWT</sequence>
<dbReference type="AlphaFoldDB" id="A0A0E9UZC8"/>
<evidence type="ECO:0000313" key="2">
    <source>
        <dbReference type="EMBL" id="JAH70318.1"/>
    </source>
</evidence>
<dbReference type="EMBL" id="GBXM01038259">
    <property type="protein sequence ID" value="JAH70318.1"/>
    <property type="molecule type" value="Transcribed_RNA"/>
</dbReference>
<name>A0A0E9UZC8_ANGAN</name>
<accession>A0A0E9UZC8</accession>
<organism evidence="2">
    <name type="scientific">Anguilla anguilla</name>
    <name type="common">European freshwater eel</name>
    <name type="synonym">Muraena anguilla</name>
    <dbReference type="NCBI Taxonomy" id="7936"/>
    <lineage>
        <taxon>Eukaryota</taxon>
        <taxon>Metazoa</taxon>
        <taxon>Chordata</taxon>
        <taxon>Craniata</taxon>
        <taxon>Vertebrata</taxon>
        <taxon>Euteleostomi</taxon>
        <taxon>Actinopterygii</taxon>
        <taxon>Neopterygii</taxon>
        <taxon>Teleostei</taxon>
        <taxon>Anguilliformes</taxon>
        <taxon>Anguillidae</taxon>
        <taxon>Anguilla</taxon>
    </lineage>
</organism>
<reference evidence="2" key="2">
    <citation type="journal article" date="2015" name="Fish Shellfish Immunol.">
        <title>Early steps in the European eel (Anguilla anguilla)-Vibrio vulnificus interaction in the gills: Role of the RtxA13 toxin.</title>
        <authorList>
            <person name="Callol A."/>
            <person name="Pajuelo D."/>
            <person name="Ebbesson L."/>
            <person name="Teles M."/>
            <person name="MacKenzie S."/>
            <person name="Amaro C."/>
        </authorList>
    </citation>
    <scope>NUCLEOTIDE SEQUENCE</scope>
</reference>
<reference evidence="2" key="1">
    <citation type="submission" date="2014-11" db="EMBL/GenBank/DDBJ databases">
        <authorList>
            <person name="Amaro Gonzalez C."/>
        </authorList>
    </citation>
    <scope>NUCLEOTIDE SEQUENCE</scope>
</reference>
<feature type="region of interest" description="Disordered" evidence="1">
    <location>
        <begin position="1"/>
        <end position="27"/>
    </location>
</feature>
<evidence type="ECO:0000256" key="1">
    <source>
        <dbReference type="SAM" id="MobiDB-lite"/>
    </source>
</evidence>